<dbReference type="GO" id="GO:0016020">
    <property type="term" value="C:membrane"/>
    <property type="evidence" value="ECO:0007669"/>
    <property type="project" value="UniProtKB-SubCell"/>
</dbReference>
<evidence type="ECO:0000256" key="6">
    <source>
        <dbReference type="ARBA" id="ARBA00022989"/>
    </source>
</evidence>
<comment type="similarity">
    <text evidence="3">Belongs to the ODR-4 family.</text>
</comment>
<evidence type="ECO:0000256" key="3">
    <source>
        <dbReference type="ARBA" id="ARBA00010131"/>
    </source>
</evidence>
<dbReference type="STRING" id="137246.A0A401SKQ2"/>
<name>A0A401SKQ2_CHIPU</name>
<comment type="subcellular location">
    <subcellularLocation>
        <location evidence="2">Membrane</location>
    </subcellularLocation>
</comment>
<dbReference type="AlphaFoldDB" id="A0A401SKQ2"/>
<dbReference type="InterPro" id="IPR029454">
    <property type="entry name" value="ODR-4-like"/>
</dbReference>
<dbReference type="OrthoDB" id="21458at2759"/>
<keyword evidence="7 8" id="KW-0472">Membrane</keyword>
<accession>A0A401SKQ2</accession>
<evidence type="ECO:0000256" key="8">
    <source>
        <dbReference type="SAM" id="Phobius"/>
    </source>
</evidence>
<dbReference type="GO" id="GO:0012505">
    <property type="term" value="C:endomembrane system"/>
    <property type="evidence" value="ECO:0007669"/>
    <property type="project" value="TreeGrafter"/>
</dbReference>
<evidence type="ECO:0000256" key="7">
    <source>
        <dbReference type="ARBA" id="ARBA00023136"/>
    </source>
</evidence>
<feature type="transmembrane region" description="Helical" evidence="8">
    <location>
        <begin position="522"/>
        <end position="544"/>
    </location>
</feature>
<evidence type="ECO:0000313" key="10">
    <source>
        <dbReference type="Proteomes" id="UP000287033"/>
    </source>
</evidence>
<reference evidence="9 10" key="1">
    <citation type="journal article" date="2018" name="Nat. Ecol. Evol.">
        <title>Shark genomes provide insights into elasmobranch evolution and the origin of vertebrates.</title>
        <authorList>
            <person name="Hara Y"/>
            <person name="Yamaguchi K"/>
            <person name="Onimaru K"/>
            <person name="Kadota M"/>
            <person name="Koyanagi M"/>
            <person name="Keeley SD"/>
            <person name="Tatsumi K"/>
            <person name="Tanaka K"/>
            <person name="Motone F"/>
            <person name="Kageyama Y"/>
            <person name="Nozu R"/>
            <person name="Adachi N"/>
            <person name="Nishimura O"/>
            <person name="Nakagawa R"/>
            <person name="Tanegashima C"/>
            <person name="Kiyatake I"/>
            <person name="Matsumoto R"/>
            <person name="Murakumo K"/>
            <person name="Nishida K"/>
            <person name="Terakita A"/>
            <person name="Kuratani S"/>
            <person name="Sato K"/>
            <person name="Hyodo S Kuraku.S."/>
        </authorList>
    </citation>
    <scope>NUCLEOTIDE SEQUENCE [LARGE SCALE GENOMIC DNA]</scope>
</reference>
<dbReference type="GO" id="GO:0008104">
    <property type="term" value="P:intracellular protein localization"/>
    <property type="evidence" value="ECO:0007669"/>
    <property type="project" value="TreeGrafter"/>
</dbReference>
<protein>
    <recommendedName>
        <fullName evidence="4">Protein odr-4 homolog</fullName>
    </recommendedName>
</protein>
<dbReference type="Pfam" id="PF14778">
    <property type="entry name" value="ODR4-like"/>
    <property type="match status" value="1"/>
</dbReference>
<keyword evidence="10" id="KW-1185">Reference proteome</keyword>
<dbReference type="PANTHER" id="PTHR33966">
    <property type="entry name" value="PROTEIN ODR-4 HOMOLOG"/>
    <property type="match status" value="1"/>
</dbReference>
<evidence type="ECO:0000256" key="1">
    <source>
        <dbReference type="ARBA" id="ARBA00003891"/>
    </source>
</evidence>
<evidence type="ECO:0000313" key="9">
    <source>
        <dbReference type="EMBL" id="GCC30966.1"/>
    </source>
</evidence>
<keyword evidence="6 8" id="KW-1133">Transmembrane helix</keyword>
<proteinExistence type="inferred from homology"/>
<comment type="function">
    <text evidence="1">May play a role in the trafficking of a subset of G-protein coupled receptors.</text>
</comment>
<comment type="caution">
    <text evidence="9">The sequence shown here is derived from an EMBL/GenBank/DDBJ whole genome shotgun (WGS) entry which is preliminary data.</text>
</comment>
<dbReference type="Proteomes" id="UP000287033">
    <property type="component" value="Unassembled WGS sequence"/>
</dbReference>
<sequence>MGRVGRWRFRFDLNAQSARDQPSAAALRRALRAGRYEIKCARGREKERNRISIPIKTECVSCGASGISYVQEIKHCNHSKGSILRKGVLHRISVPKQLQAAALKQTTSDTMGRSYVIGEYSEKYLKRLKAEERYGTTGILLGQITPVKTYIVFAARTPLKDHAELPPENPNEMNASDIEWVSEHARQVSRMLPGGILVLGVFLIRPPKMTKEEAHDIFRKLATAVEAAAAKERLWSFTEEEPAERVVLQVYADSKKMKVRAYDLHNPQTPIKMLDCKSSSLTAPWQVVEATINVEVYIPVPASAEQQFDKNSLKGLNSWAKQIMQSTYLINGQFKEPDSLLGEGSKKKLPAEVQFLTAPVPIAEGEVDALIEDCGSSVGVKGTVRCRAYLHGSKSKVKDAIQALKRDVLNTVYIRCEMVFEDQILNKNVGGDSGILKAPHRVFASVLPSGVAFCDYGFSDEGSKELEERYKELLDYELHPAQLDRAEEIMLEELGTEGLQDKDLSKRAGGQYASEGFKYKGVAAAAGVGVIAVAVSVIYFGNFIGESA</sequence>
<dbReference type="PANTHER" id="PTHR33966:SF1">
    <property type="entry name" value="PROTEIN ODR-4 HOMOLOG"/>
    <property type="match status" value="1"/>
</dbReference>
<evidence type="ECO:0000256" key="2">
    <source>
        <dbReference type="ARBA" id="ARBA00004370"/>
    </source>
</evidence>
<gene>
    <name evidence="9" type="ORF">chiPu_0009420</name>
</gene>
<organism evidence="9 10">
    <name type="scientific">Chiloscyllium punctatum</name>
    <name type="common">Brownbanded bambooshark</name>
    <name type="synonym">Hemiscyllium punctatum</name>
    <dbReference type="NCBI Taxonomy" id="137246"/>
    <lineage>
        <taxon>Eukaryota</taxon>
        <taxon>Metazoa</taxon>
        <taxon>Chordata</taxon>
        <taxon>Craniata</taxon>
        <taxon>Vertebrata</taxon>
        <taxon>Chondrichthyes</taxon>
        <taxon>Elasmobranchii</taxon>
        <taxon>Galeomorphii</taxon>
        <taxon>Galeoidea</taxon>
        <taxon>Orectolobiformes</taxon>
        <taxon>Hemiscylliidae</taxon>
        <taxon>Chiloscyllium</taxon>
    </lineage>
</organism>
<keyword evidence="5 8" id="KW-0812">Transmembrane</keyword>
<evidence type="ECO:0000256" key="5">
    <source>
        <dbReference type="ARBA" id="ARBA00022692"/>
    </source>
</evidence>
<evidence type="ECO:0000256" key="4">
    <source>
        <dbReference type="ARBA" id="ARBA00020550"/>
    </source>
</evidence>
<dbReference type="EMBL" id="BEZZ01000334">
    <property type="protein sequence ID" value="GCC30966.1"/>
    <property type="molecule type" value="Genomic_DNA"/>
</dbReference>